<feature type="non-terminal residue" evidence="1">
    <location>
        <position position="109"/>
    </location>
</feature>
<dbReference type="EMBL" id="GBHO01006395">
    <property type="protein sequence ID" value="JAG37209.1"/>
    <property type="molecule type" value="Transcribed_RNA"/>
</dbReference>
<proteinExistence type="predicted"/>
<dbReference type="AlphaFoldDB" id="A0A0A9YYC1"/>
<sequence>SPEISCYRPFDPPLDPSEAPSLMIVDFRRRWFVGEDGNDSVHDDALIVHLGMITISFDEIQFEIDKNLGDDDEIWTINGGEEFRAYKNTKIGRRFWGVEDRECRGGAAP</sequence>
<protein>
    <submittedName>
        <fullName evidence="1">7-alpha-hydroxycholest-4-en-3-one 12-alpha-hydroxylase</fullName>
    </submittedName>
</protein>
<feature type="non-terminal residue" evidence="1">
    <location>
        <position position="1"/>
    </location>
</feature>
<accession>A0A0A9YYC1</accession>
<name>A0A0A9YYC1_LYGHE</name>
<organism evidence="1">
    <name type="scientific">Lygus hesperus</name>
    <name type="common">Western plant bug</name>
    <dbReference type="NCBI Taxonomy" id="30085"/>
    <lineage>
        <taxon>Eukaryota</taxon>
        <taxon>Metazoa</taxon>
        <taxon>Ecdysozoa</taxon>
        <taxon>Arthropoda</taxon>
        <taxon>Hexapoda</taxon>
        <taxon>Insecta</taxon>
        <taxon>Pterygota</taxon>
        <taxon>Neoptera</taxon>
        <taxon>Paraneoptera</taxon>
        <taxon>Hemiptera</taxon>
        <taxon>Heteroptera</taxon>
        <taxon>Panheteroptera</taxon>
        <taxon>Cimicomorpha</taxon>
        <taxon>Miridae</taxon>
        <taxon>Mirini</taxon>
        <taxon>Lygus</taxon>
    </lineage>
</organism>
<gene>
    <name evidence="1" type="primary">Cyp8b1</name>
    <name evidence="1" type="ORF">CM83_5191</name>
</gene>
<reference evidence="1" key="1">
    <citation type="journal article" date="2014" name="PLoS ONE">
        <title>Transcriptome-Based Identification of ABC Transporters in the Western Tarnished Plant Bug Lygus hesperus.</title>
        <authorList>
            <person name="Hull J.J."/>
            <person name="Chaney K."/>
            <person name="Geib S.M."/>
            <person name="Fabrick J.A."/>
            <person name="Brent C.S."/>
            <person name="Walsh D."/>
            <person name="Lavine L.C."/>
        </authorList>
    </citation>
    <scope>NUCLEOTIDE SEQUENCE</scope>
</reference>
<evidence type="ECO:0000313" key="1">
    <source>
        <dbReference type="EMBL" id="JAG37209.1"/>
    </source>
</evidence>
<reference evidence="1" key="2">
    <citation type="submission" date="2014-07" db="EMBL/GenBank/DDBJ databases">
        <authorList>
            <person name="Hull J."/>
        </authorList>
    </citation>
    <scope>NUCLEOTIDE SEQUENCE</scope>
</reference>